<comment type="caution">
    <text evidence="2">The sequence shown here is derived from an EMBL/GenBank/DDBJ whole genome shotgun (WGS) entry which is preliminary data.</text>
</comment>
<proteinExistence type="predicted"/>
<dbReference type="PANTHER" id="PTHR43682:SF1">
    <property type="entry name" value="LACTATE UTILIZATION PROTEIN C"/>
    <property type="match status" value="1"/>
</dbReference>
<accession>A0A5R9IUW6</accession>
<dbReference type="PANTHER" id="PTHR43682">
    <property type="entry name" value="LACTATE UTILIZATION PROTEIN C"/>
    <property type="match status" value="1"/>
</dbReference>
<sequence length="232" mass="25562">MVMDIFERSQAARTSILNKLKQQVEGADYSKLPAEKGFCYPQLPVADMLENFVEHLQANHAQVISVSAENVYQVAINQLRERGIEKLLCGKGSVLAEPLQATLDSAPEQTLKLSIYDSHLADCKQEMFYDMPASISSSRWLIAETGTLVLWPSASEPRTLSLIPPVHIVVAYASTLHANFATLIHNNQWQAQMPTNVLLISGPSKTADIQQTLAFGAHGPKELIVLLVNDLI</sequence>
<dbReference type="OrthoDB" id="9794157at2"/>
<keyword evidence="3" id="KW-1185">Reference proteome</keyword>
<evidence type="ECO:0000313" key="2">
    <source>
        <dbReference type="EMBL" id="TLU65738.1"/>
    </source>
</evidence>
<dbReference type="EMBL" id="VCBC01000006">
    <property type="protein sequence ID" value="TLU65738.1"/>
    <property type="molecule type" value="Genomic_DNA"/>
</dbReference>
<dbReference type="SUPFAM" id="SSF100950">
    <property type="entry name" value="NagB/RpiA/CoA transferase-like"/>
    <property type="match status" value="1"/>
</dbReference>
<dbReference type="InterPro" id="IPR037171">
    <property type="entry name" value="NagB/RpiA_transferase-like"/>
</dbReference>
<dbReference type="InterPro" id="IPR003741">
    <property type="entry name" value="LUD_dom"/>
</dbReference>
<protein>
    <submittedName>
        <fullName evidence="2">Lactate utilization protein</fullName>
    </submittedName>
</protein>
<name>A0A5R9IUW6_9GAMM</name>
<evidence type="ECO:0000259" key="1">
    <source>
        <dbReference type="Pfam" id="PF02589"/>
    </source>
</evidence>
<dbReference type="Pfam" id="PF02589">
    <property type="entry name" value="LUD_dom"/>
    <property type="match status" value="1"/>
</dbReference>
<dbReference type="Proteomes" id="UP000307790">
    <property type="component" value="Unassembled WGS sequence"/>
</dbReference>
<reference evidence="2 3" key="1">
    <citation type="submission" date="2019-05" db="EMBL/GenBank/DDBJ databases">
        <title>Genome sequences of Thalassotalea litorea 1K03283.</title>
        <authorList>
            <person name="Zhang D."/>
        </authorList>
    </citation>
    <scope>NUCLEOTIDE SEQUENCE [LARGE SCALE GENOMIC DNA]</scope>
    <source>
        <strain evidence="2 3">MCCC 1K03283</strain>
    </source>
</reference>
<dbReference type="Gene3D" id="3.40.50.10420">
    <property type="entry name" value="NagB/RpiA/CoA transferase-like"/>
    <property type="match status" value="1"/>
</dbReference>
<organism evidence="2 3">
    <name type="scientific">Thalassotalea litorea</name>
    <dbReference type="NCBI Taxonomy" id="2020715"/>
    <lineage>
        <taxon>Bacteria</taxon>
        <taxon>Pseudomonadati</taxon>
        <taxon>Pseudomonadota</taxon>
        <taxon>Gammaproteobacteria</taxon>
        <taxon>Alteromonadales</taxon>
        <taxon>Colwelliaceae</taxon>
        <taxon>Thalassotalea</taxon>
    </lineage>
</organism>
<evidence type="ECO:0000313" key="3">
    <source>
        <dbReference type="Proteomes" id="UP000307790"/>
    </source>
</evidence>
<dbReference type="AlphaFoldDB" id="A0A5R9IUW6"/>
<gene>
    <name evidence="2" type="ORF">FE810_07405</name>
</gene>
<feature type="domain" description="LUD" evidence="1">
    <location>
        <begin position="49"/>
        <end position="228"/>
    </location>
</feature>
<dbReference type="InterPro" id="IPR024185">
    <property type="entry name" value="FTHF_cligase-like_sf"/>
</dbReference>